<sequence length="450" mass="48565">MRHNVAIYTLFACLMGVSVADQHDIGLGEEPVMTFNGPANQVFGRFAYNRPLDFHTDDAVTINRIRLQQFNKSGDKYGNGDRLIALAIISVDNSLGSATTPTTPTTPTTTANPSVTNATLTREIVLSEIWNKGRQANSFNLVNNNTISIEWSRTDTSPDWLTQPLYLKCEWTSSTDTGNSTSQLFAAIDNDSQEQEAVKNLQESGRDEITNGKAQAARDEFKTPIQPSSTITPNAPTATPSATQTTGIISPEASASTQNGLSKGATIGIAVGVSIAGLIVAGVLAWLFWFRRRCNQKNSKTHHMMQSYSSDVGGQAMITDKEMPAVLESNAPQSVYDGRPSGDIYAPYSDRSTASPVPQPQHQQHHRATSSNVTAAAAATVPVSPAGASETDLSWGRGAPTPTSLIASRYAHLVEEGMTEEEIRRLEEEERQLDAAIENAGRRGHNNNST</sequence>
<reference evidence="5 6" key="1">
    <citation type="submission" date="2023-10" db="EMBL/GenBank/DDBJ databases">
        <title>Draft genome sequence of Xylaria bambusicola isolate GMP-LS, the root and basal stem rot pathogen of sugarcane in Indonesia.</title>
        <authorList>
            <person name="Selvaraj P."/>
            <person name="Muralishankar V."/>
            <person name="Muruganantham S."/>
            <person name="Sp S."/>
            <person name="Haryani S."/>
            <person name="Lau K.J.X."/>
            <person name="Naqvi N.I."/>
        </authorList>
    </citation>
    <scope>NUCLEOTIDE SEQUENCE [LARGE SCALE GENOMIC DNA]</scope>
    <source>
        <strain evidence="5">GMP-LS</strain>
    </source>
</reference>
<feature type="compositionally biased region" description="Low complexity" evidence="2">
    <location>
        <begin position="227"/>
        <end position="245"/>
    </location>
</feature>
<comment type="caution">
    <text evidence="5">The sequence shown here is derived from an EMBL/GenBank/DDBJ whole genome shotgun (WGS) entry which is preliminary data.</text>
</comment>
<keyword evidence="1" id="KW-0175">Coiled coil</keyword>
<feature type="compositionally biased region" description="Basic and acidic residues" evidence="2">
    <location>
        <begin position="204"/>
        <end position="222"/>
    </location>
</feature>
<feature type="region of interest" description="Disordered" evidence="2">
    <location>
        <begin position="202"/>
        <end position="245"/>
    </location>
</feature>
<keyword evidence="3" id="KW-0472">Membrane</keyword>
<feature type="signal peptide" evidence="4">
    <location>
        <begin position="1"/>
        <end position="20"/>
    </location>
</feature>
<accession>A0AAN7UMZ0</accession>
<keyword evidence="3" id="KW-0812">Transmembrane</keyword>
<protein>
    <recommendedName>
        <fullName evidence="7">Mid2 domain-containing protein</fullName>
    </recommendedName>
</protein>
<gene>
    <name evidence="5" type="ORF">RRF57_003986</name>
</gene>
<organism evidence="5 6">
    <name type="scientific">Xylaria bambusicola</name>
    <dbReference type="NCBI Taxonomy" id="326684"/>
    <lineage>
        <taxon>Eukaryota</taxon>
        <taxon>Fungi</taxon>
        <taxon>Dikarya</taxon>
        <taxon>Ascomycota</taxon>
        <taxon>Pezizomycotina</taxon>
        <taxon>Sordariomycetes</taxon>
        <taxon>Xylariomycetidae</taxon>
        <taxon>Xylariales</taxon>
        <taxon>Xylariaceae</taxon>
        <taxon>Xylaria</taxon>
    </lineage>
</organism>
<feature type="region of interest" description="Disordered" evidence="2">
    <location>
        <begin position="331"/>
        <end position="375"/>
    </location>
</feature>
<dbReference type="CDD" id="cd12087">
    <property type="entry name" value="TM_EGFR-like"/>
    <property type="match status" value="1"/>
</dbReference>
<evidence type="ECO:0008006" key="7">
    <source>
        <dbReference type="Google" id="ProtNLM"/>
    </source>
</evidence>
<feature type="transmembrane region" description="Helical" evidence="3">
    <location>
        <begin position="267"/>
        <end position="290"/>
    </location>
</feature>
<dbReference type="EMBL" id="JAWHQM010000008">
    <property type="protein sequence ID" value="KAK5628271.1"/>
    <property type="molecule type" value="Genomic_DNA"/>
</dbReference>
<evidence type="ECO:0000313" key="6">
    <source>
        <dbReference type="Proteomes" id="UP001305414"/>
    </source>
</evidence>
<keyword evidence="3" id="KW-1133">Transmembrane helix</keyword>
<evidence type="ECO:0000313" key="5">
    <source>
        <dbReference type="EMBL" id="KAK5628271.1"/>
    </source>
</evidence>
<evidence type="ECO:0000256" key="1">
    <source>
        <dbReference type="SAM" id="Coils"/>
    </source>
</evidence>
<evidence type="ECO:0000256" key="2">
    <source>
        <dbReference type="SAM" id="MobiDB-lite"/>
    </source>
</evidence>
<proteinExistence type="predicted"/>
<evidence type="ECO:0000256" key="4">
    <source>
        <dbReference type="SAM" id="SignalP"/>
    </source>
</evidence>
<keyword evidence="6" id="KW-1185">Reference proteome</keyword>
<feature type="coiled-coil region" evidence="1">
    <location>
        <begin position="416"/>
        <end position="443"/>
    </location>
</feature>
<feature type="chain" id="PRO_5042811747" description="Mid2 domain-containing protein" evidence="4">
    <location>
        <begin position="21"/>
        <end position="450"/>
    </location>
</feature>
<keyword evidence="4" id="KW-0732">Signal</keyword>
<dbReference type="AlphaFoldDB" id="A0AAN7UMZ0"/>
<dbReference type="Proteomes" id="UP001305414">
    <property type="component" value="Unassembled WGS sequence"/>
</dbReference>
<evidence type="ECO:0000256" key="3">
    <source>
        <dbReference type="SAM" id="Phobius"/>
    </source>
</evidence>
<name>A0AAN7UMZ0_9PEZI</name>